<dbReference type="EMBL" id="CP017814">
    <property type="protein sequence ID" value="APA05242.1"/>
    <property type="molecule type" value="Genomic_DNA"/>
</dbReference>
<accession>A0A1D9PRU8</accession>
<dbReference type="AlphaFoldDB" id="A0A1D9PRU8"/>
<evidence type="ECO:0000313" key="1">
    <source>
        <dbReference type="EMBL" id="APA05242.1"/>
    </source>
</evidence>
<name>A0A1D9PRU8_SCLS1</name>
<dbReference type="VEuPathDB" id="FungiDB:sscle_01g000120"/>
<evidence type="ECO:0000313" key="2">
    <source>
        <dbReference type="Proteomes" id="UP000177798"/>
    </source>
</evidence>
<dbReference type="OrthoDB" id="1022638at2759"/>
<proteinExistence type="predicted"/>
<dbReference type="InterPro" id="IPR011333">
    <property type="entry name" value="SKP1/BTB/POZ_sf"/>
</dbReference>
<protein>
    <recommendedName>
        <fullName evidence="3">BTB domain-containing protein</fullName>
    </recommendedName>
</protein>
<gene>
    <name evidence="1" type="ORF">sscle_01g000120</name>
</gene>
<reference evidence="2" key="1">
    <citation type="journal article" date="2017" name="Genome Biol. Evol.">
        <title>The complete genome sequence of the phytopathogenic fungus Sclerotinia sclerotiorum reveals insights into the genome architecture of broad host range pathogens.</title>
        <authorList>
            <person name="Derbyshire M."/>
            <person name="Denton-Giles M."/>
            <person name="Hegedus D."/>
            <person name="Seifbarghy S."/>
            <person name="Rollins J."/>
            <person name="van Kan J."/>
            <person name="Seidl M.F."/>
            <person name="Faino L."/>
            <person name="Mbengue M."/>
            <person name="Navaud O."/>
            <person name="Raffaele S."/>
            <person name="Hammond-Kosack K."/>
            <person name="Heard S."/>
            <person name="Oliver R."/>
        </authorList>
    </citation>
    <scope>NUCLEOTIDE SEQUENCE [LARGE SCALE GENOMIC DNA]</scope>
    <source>
        <strain evidence="2">ATCC 18683 / 1980 / Ss-1</strain>
    </source>
</reference>
<organism evidence="1 2">
    <name type="scientific">Sclerotinia sclerotiorum (strain ATCC 18683 / 1980 / Ss-1)</name>
    <name type="common">White mold</name>
    <name type="synonym">Whetzelinia sclerotiorum</name>
    <dbReference type="NCBI Taxonomy" id="665079"/>
    <lineage>
        <taxon>Eukaryota</taxon>
        <taxon>Fungi</taxon>
        <taxon>Dikarya</taxon>
        <taxon>Ascomycota</taxon>
        <taxon>Pezizomycotina</taxon>
        <taxon>Leotiomycetes</taxon>
        <taxon>Helotiales</taxon>
        <taxon>Sclerotiniaceae</taxon>
        <taxon>Sclerotinia</taxon>
    </lineage>
</organism>
<sequence>MQWIYSGQIPALHSHPEDSLDWPLFDLYVLADKFCIPDLMDQILDACLDCMKKCNWTPAADSLQHMHDCSTRKSSGMSRLVAALVCYVLCTYRYSNAEEECPRGELHTLLGNNEDLRLQVCKTLRAHPNGKVFIDPCERACYCDFYEHAVTDPCPRSMK</sequence>
<dbReference type="Gene3D" id="3.30.710.10">
    <property type="entry name" value="Potassium Channel Kv1.1, Chain A"/>
    <property type="match status" value="1"/>
</dbReference>
<evidence type="ECO:0008006" key="3">
    <source>
        <dbReference type="Google" id="ProtNLM"/>
    </source>
</evidence>
<dbReference type="Proteomes" id="UP000177798">
    <property type="component" value="Chromosome 1"/>
</dbReference>